<keyword evidence="3" id="KW-1185">Reference proteome</keyword>
<feature type="region of interest" description="Disordered" evidence="1">
    <location>
        <begin position="110"/>
        <end position="133"/>
    </location>
</feature>
<evidence type="ECO:0000313" key="3">
    <source>
        <dbReference type="Proteomes" id="UP000223102"/>
    </source>
</evidence>
<name>A0A218KBY9_9CAUD</name>
<dbReference type="Gene3D" id="1.10.1220.10">
    <property type="entry name" value="Met repressor-like"/>
    <property type="match status" value="1"/>
</dbReference>
<dbReference type="EMBL" id="KT070867">
    <property type="protein sequence ID" value="AKQ08404.1"/>
    <property type="molecule type" value="Genomic_DNA"/>
</dbReference>
<accession>A0A218KBY9</accession>
<protein>
    <submittedName>
        <fullName evidence="2">Uncharacterized protein</fullName>
    </submittedName>
</protein>
<dbReference type="InterPro" id="IPR013321">
    <property type="entry name" value="Arc_rbn_hlx_hlx"/>
</dbReference>
<organism evidence="2 3">
    <name type="scientific">Bacillus phage PBC2</name>
    <dbReference type="NCBI Taxonomy" id="1675029"/>
    <lineage>
        <taxon>Viruses</taxon>
        <taxon>Duplodnaviria</taxon>
        <taxon>Heunggongvirae</taxon>
        <taxon>Uroviricota</taxon>
        <taxon>Caudoviricetes</taxon>
        <taxon>Andregratiavirinae</taxon>
        <taxon>Haetaevirus</taxon>
        <taxon>Haetaevirus PBC2</taxon>
    </lineage>
</organism>
<dbReference type="GO" id="GO:0006355">
    <property type="term" value="P:regulation of DNA-templated transcription"/>
    <property type="evidence" value="ECO:0007669"/>
    <property type="project" value="InterPro"/>
</dbReference>
<sequence>MEKVELHKELLENAYNMVSSIVLLSINGQIPELTYILEQVGISAKEMDEVTEFISKIWSAEDLDELTAQRAKLVYLDAFREVVKLKEIAKGYEEMGAINLQIAEEDKHLEDEGEKLVNEEVDKKKAEGTTEEE</sequence>
<proteinExistence type="predicted"/>
<reference evidence="2 3" key="1">
    <citation type="submission" date="2015-06" db="EMBL/GenBank/DDBJ databases">
        <title>Complete genome sequence of Bacillus cereus phage PBC2.</title>
        <authorList>
            <person name="Kong M."/>
            <person name="Ryu S."/>
        </authorList>
    </citation>
    <scope>NUCLEOTIDE SEQUENCE [LARGE SCALE GENOMIC DNA]</scope>
</reference>
<dbReference type="Proteomes" id="UP000223102">
    <property type="component" value="Segment"/>
</dbReference>
<gene>
    <name evidence="2" type="ORF">PBC2_089</name>
</gene>
<evidence type="ECO:0000313" key="2">
    <source>
        <dbReference type="EMBL" id="AKQ08404.1"/>
    </source>
</evidence>
<evidence type="ECO:0000256" key="1">
    <source>
        <dbReference type="SAM" id="MobiDB-lite"/>
    </source>
</evidence>